<comment type="similarity">
    <text evidence="3 14">Belongs to the HemJ family.</text>
</comment>
<dbReference type="PANTHER" id="PTHR40255:SF1">
    <property type="entry name" value="PROTOPORPHYRINOGEN IX OXIDASE"/>
    <property type="match status" value="1"/>
</dbReference>
<comment type="function">
    <text evidence="14">Catalyzes the oxidation of protoporphyrinogen IX to protoporphyrin IX.</text>
</comment>
<sequence length="163" mass="18134">MNEHWLVARLYCSKPLSEVAVVYLWLKAFHVIAAIVWIGGMLATSILMLSSVREGQQIQKASSSTLITSVRRWDQRVTSPSMFVTWALGLAIALLGGWFPAAWLIVKLCIVLLLSALHGWLSRKLFCQQEKKSISAFPKPQCIPFVVIMAIAAIVMLVVTKPI</sequence>
<keyword evidence="10" id="KW-0560">Oxidoreductase</keyword>
<keyword evidence="11 14" id="KW-0408">Iron</keyword>
<evidence type="ECO:0000256" key="13">
    <source>
        <dbReference type="ARBA" id="ARBA00048390"/>
    </source>
</evidence>
<dbReference type="Pfam" id="PF03653">
    <property type="entry name" value="UPF0093"/>
    <property type="match status" value="1"/>
</dbReference>
<evidence type="ECO:0000256" key="11">
    <source>
        <dbReference type="ARBA" id="ARBA00023004"/>
    </source>
</evidence>
<feature type="transmembrane region" description="Helical" evidence="15">
    <location>
        <begin position="20"/>
        <end position="49"/>
    </location>
</feature>
<accession>A0A7W4NY38</accession>
<evidence type="ECO:0000256" key="14">
    <source>
        <dbReference type="PIRNR" id="PIRNR004638"/>
    </source>
</evidence>
<keyword evidence="5 14" id="KW-1003">Cell membrane</keyword>
<proteinExistence type="inferred from homology"/>
<dbReference type="Proteomes" id="UP000559860">
    <property type="component" value="Unassembled WGS sequence"/>
</dbReference>
<evidence type="ECO:0000313" key="17">
    <source>
        <dbReference type="Proteomes" id="UP000559860"/>
    </source>
</evidence>
<feature type="transmembrane region" description="Helical" evidence="15">
    <location>
        <begin position="77"/>
        <end position="95"/>
    </location>
</feature>
<evidence type="ECO:0000256" key="9">
    <source>
        <dbReference type="ARBA" id="ARBA00022989"/>
    </source>
</evidence>
<feature type="transmembrane region" description="Helical" evidence="15">
    <location>
        <begin position="142"/>
        <end position="160"/>
    </location>
</feature>
<evidence type="ECO:0000256" key="15">
    <source>
        <dbReference type="SAM" id="Phobius"/>
    </source>
</evidence>
<keyword evidence="8 14" id="KW-0479">Metal-binding</keyword>
<dbReference type="AlphaFoldDB" id="A0A7W4NY38"/>
<keyword evidence="12 14" id="KW-0472">Membrane</keyword>
<evidence type="ECO:0000256" key="8">
    <source>
        <dbReference type="ARBA" id="ARBA00022723"/>
    </source>
</evidence>
<dbReference type="GO" id="GO:0046872">
    <property type="term" value="F:metal ion binding"/>
    <property type="evidence" value="ECO:0007669"/>
    <property type="project" value="UniProtKB-UniRule"/>
</dbReference>
<dbReference type="UniPathway" id="UPA00251">
    <property type="reaction ID" value="UER00324"/>
</dbReference>
<evidence type="ECO:0000256" key="7">
    <source>
        <dbReference type="ARBA" id="ARBA00022692"/>
    </source>
</evidence>
<evidence type="ECO:0000256" key="4">
    <source>
        <dbReference type="ARBA" id="ARBA00017504"/>
    </source>
</evidence>
<comment type="cofactor">
    <cofactor evidence="14">
        <name>heme b</name>
        <dbReference type="ChEBI" id="CHEBI:60344"/>
    </cofactor>
    <text evidence="14">Binds 1 heme b (iron(II)-protoporphyrin IX) group per subunit.</text>
</comment>
<evidence type="ECO:0000256" key="10">
    <source>
        <dbReference type="ARBA" id="ARBA00023002"/>
    </source>
</evidence>
<feature type="transmembrane region" description="Helical" evidence="15">
    <location>
        <begin position="101"/>
        <end position="121"/>
    </location>
</feature>
<evidence type="ECO:0000256" key="2">
    <source>
        <dbReference type="ARBA" id="ARBA00005073"/>
    </source>
</evidence>
<dbReference type="RefSeq" id="WP_182987867.1">
    <property type="nucleotide sequence ID" value="NZ_JABEQD010000027.1"/>
</dbReference>
<comment type="subcellular location">
    <subcellularLocation>
        <location evidence="1">Cell membrane</location>
        <topology evidence="1">Multi-pass membrane protein</topology>
    </subcellularLocation>
</comment>
<reference evidence="16 17" key="1">
    <citation type="submission" date="2020-04" db="EMBL/GenBank/DDBJ databases">
        <title>Description of novel Gluconacetobacter.</title>
        <authorList>
            <person name="Sombolestani A."/>
        </authorList>
    </citation>
    <scope>NUCLEOTIDE SEQUENCE [LARGE SCALE GENOMIC DNA]</scope>
    <source>
        <strain evidence="16 17">LMG 27801</strain>
    </source>
</reference>
<organism evidence="16 17">
    <name type="scientific">Gluconacetobacter aggeris</name>
    <dbReference type="NCBI Taxonomy" id="1286186"/>
    <lineage>
        <taxon>Bacteria</taxon>
        <taxon>Pseudomonadati</taxon>
        <taxon>Pseudomonadota</taxon>
        <taxon>Alphaproteobacteria</taxon>
        <taxon>Acetobacterales</taxon>
        <taxon>Acetobacteraceae</taxon>
        <taxon>Gluconacetobacter</taxon>
    </lineage>
</organism>
<protein>
    <recommendedName>
        <fullName evidence="4 14">Protoporphyrinogen IX oxidase</fullName>
        <ecNumber evidence="14">1.3.99.-</ecNumber>
    </recommendedName>
</protein>
<evidence type="ECO:0000256" key="1">
    <source>
        <dbReference type="ARBA" id="ARBA00004651"/>
    </source>
</evidence>
<keyword evidence="6 14" id="KW-0349">Heme</keyword>
<dbReference type="GO" id="GO:0005886">
    <property type="term" value="C:plasma membrane"/>
    <property type="evidence" value="ECO:0007669"/>
    <property type="project" value="UniProtKB-SubCell"/>
</dbReference>
<comment type="pathway">
    <text evidence="2 14">Porphyrin-containing compound metabolism; protoporphyrin-IX biosynthesis; protoporphyrin-IX from protoporphyrinogen-IX: step 1/1.</text>
</comment>
<dbReference type="GO" id="GO:0006782">
    <property type="term" value="P:protoporphyrinogen IX biosynthetic process"/>
    <property type="evidence" value="ECO:0007669"/>
    <property type="project" value="UniProtKB-UniRule"/>
</dbReference>
<dbReference type="GO" id="GO:0070818">
    <property type="term" value="F:protoporphyrinogen oxidase activity"/>
    <property type="evidence" value="ECO:0007669"/>
    <property type="project" value="UniProtKB-UniRule"/>
</dbReference>
<dbReference type="PIRSF" id="PIRSF004638">
    <property type="entry name" value="UCP004638"/>
    <property type="match status" value="1"/>
</dbReference>
<evidence type="ECO:0000256" key="6">
    <source>
        <dbReference type="ARBA" id="ARBA00022617"/>
    </source>
</evidence>
<dbReference type="EMBL" id="JABEQD010000027">
    <property type="protein sequence ID" value="MBB2170427.1"/>
    <property type="molecule type" value="Genomic_DNA"/>
</dbReference>
<evidence type="ECO:0000256" key="12">
    <source>
        <dbReference type="ARBA" id="ARBA00023136"/>
    </source>
</evidence>
<name>A0A7W4NY38_9PROT</name>
<evidence type="ECO:0000256" key="3">
    <source>
        <dbReference type="ARBA" id="ARBA00006501"/>
    </source>
</evidence>
<dbReference type="PANTHER" id="PTHR40255">
    <property type="entry name" value="UPF0093 MEMBRANE PROTEIN SLR1790"/>
    <property type="match status" value="1"/>
</dbReference>
<evidence type="ECO:0000256" key="5">
    <source>
        <dbReference type="ARBA" id="ARBA00022475"/>
    </source>
</evidence>
<gene>
    <name evidence="16" type="ORF">HLH36_19170</name>
</gene>
<comment type="catalytic activity">
    <reaction evidence="13 14">
        <text>protoporphyrinogen IX + 3 A = protoporphyrin IX + 3 AH2</text>
        <dbReference type="Rhea" id="RHEA:62000"/>
        <dbReference type="ChEBI" id="CHEBI:13193"/>
        <dbReference type="ChEBI" id="CHEBI:17499"/>
        <dbReference type="ChEBI" id="CHEBI:57306"/>
        <dbReference type="ChEBI" id="CHEBI:57307"/>
    </reaction>
</comment>
<keyword evidence="17" id="KW-1185">Reference proteome</keyword>
<dbReference type="EC" id="1.3.99.-" evidence="14"/>
<keyword evidence="7 15" id="KW-0812">Transmembrane</keyword>
<comment type="caution">
    <text evidence="16">The sequence shown here is derived from an EMBL/GenBank/DDBJ whole genome shotgun (WGS) entry which is preliminary data.</text>
</comment>
<evidence type="ECO:0000313" key="16">
    <source>
        <dbReference type="EMBL" id="MBB2170427.1"/>
    </source>
</evidence>
<keyword evidence="9 15" id="KW-1133">Transmembrane helix</keyword>
<dbReference type="InterPro" id="IPR005265">
    <property type="entry name" value="HemJ-like"/>
</dbReference>